<keyword evidence="1" id="KW-0808">Transferase</keyword>
<organism evidence="1 2">
    <name type="scientific">Poseidonocella sedimentorum</name>
    <dbReference type="NCBI Taxonomy" id="871652"/>
    <lineage>
        <taxon>Bacteria</taxon>
        <taxon>Pseudomonadati</taxon>
        <taxon>Pseudomonadota</taxon>
        <taxon>Alphaproteobacteria</taxon>
        <taxon>Rhodobacterales</taxon>
        <taxon>Roseobacteraceae</taxon>
        <taxon>Poseidonocella</taxon>
    </lineage>
</organism>
<reference evidence="1 2" key="1">
    <citation type="submission" date="2016-10" db="EMBL/GenBank/DDBJ databases">
        <authorList>
            <person name="de Groot N.N."/>
        </authorList>
    </citation>
    <scope>NUCLEOTIDE SEQUENCE [LARGE SCALE GENOMIC DNA]</scope>
    <source>
        <strain evidence="2">KMM 9023,NRIC 0796,JCM 17311,KCTC 23692</strain>
    </source>
</reference>
<name>A0A1I6ERP2_9RHOB</name>
<proteinExistence type="predicted"/>
<sequence length="303" mass="33163">MTASWRVGAILNEPLAATLRFAAWYLDQGAAGLTLLFDNPRDPAIGVLSAHPGIVCVRCDAAFWEGLGLSPAARFTRRQNAGLTWVYRQTREDWLLNLDADEFLYVNHGTIGTLLAAQPADLPAVRVMTAEAVLPEVKARDTLFRLPMERDIARRIYQEDTALFGPKRMGLVGHAGGKSAIRSGQPGVRLRQHWAHGGDGEKLAERVLGPQSGAHLLHLNAPDFDSWRDKLDWRLSARGFTGPLAKRLHEARGGAEPEAALRAIFTSLYGVSEARFARMCEAGVGMALDLDLDARVARQIPNA</sequence>
<dbReference type="EMBL" id="FOYI01000020">
    <property type="protein sequence ID" value="SFR20365.1"/>
    <property type="molecule type" value="Genomic_DNA"/>
</dbReference>
<protein>
    <submittedName>
        <fullName evidence="1">Glycosyl transferase family 2</fullName>
    </submittedName>
</protein>
<accession>A0A1I6ERP2</accession>
<dbReference type="RefSeq" id="WP_092082789.1">
    <property type="nucleotide sequence ID" value="NZ_FOYI01000020.1"/>
</dbReference>
<dbReference type="STRING" id="871652.SAMN04515673_12011"/>
<gene>
    <name evidence="1" type="ORF">SAMN04515673_12011</name>
</gene>
<dbReference type="OrthoDB" id="7203640at2"/>
<keyword evidence="2" id="KW-1185">Reference proteome</keyword>
<dbReference type="AlphaFoldDB" id="A0A1I6ERP2"/>
<evidence type="ECO:0000313" key="2">
    <source>
        <dbReference type="Proteomes" id="UP000199302"/>
    </source>
</evidence>
<dbReference type="Proteomes" id="UP000199302">
    <property type="component" value="Unassembled WGS sequence"/>
</dbReference>
<dbReference type="GO" id="GO:0016740">
    <property type="term" value="F:transferase activity"/>
    <property type="evidence" value="ECO:0007669"/>
    <property type="project" value="UniProtKB-KW"/>
</dbReference>
<dbReference type="Pfam" id="PF13704">
    <property type="entry name" value="Glyco_tranf_2_4"/>
    <property type="match status" value="1"/>
</dbReference>
<evidence type="ECO:0000313" key="1">
    <source>
        <dbReference type="EMBL" id="SFR20365.1"/>
    </source>
</evidence>